<feature type="compositionally biased region" description="Polar residues" evidence="1">
    <location>
        <begin position="159"/>
        <end position="175"/>
    </location>
</feature>
<proteinExistence type="predicted"/>
<feature type="region of interest" description="Disordered" evidence="1">
    <location>
        <begin position="49"/>
        <end position="137"/>
    </location>
</feature>
<dbReference type="EMBL" id="RQTK01000262">
    <property type="protein sequence ID" value="RUS83009.1"/>
    <property type="molecule type" value="Genomic_DNA"/>
</dbReference>
<evidence type="ECO:0000313" key="3">
    <source>
        <dbReference type="Proteomes" id="UP000271974"/>
    </source>
</evidence>
<feature type="compositionally biased region" description="Basic and acidic residues" evidence="1">
    <location>
        <begin position="84"/>
        <end position="95"/>
    </location>
</feature>
<feature type="compositionally biased region" description="Polar residues" evidence="1">
    <location>
        <begin position="295"/>
        <end position="320"/>
    </location>
</feature>
<feature type="compositionally biased region" description="Basic and acidic residues" evidence="1">
    <location>
        <begin position="107"/>
        <end position="134"/>
    </location>
</feature>
<sequence>MWSDKEAEIELRDAGMRRLHSESHLLDDGKSDFIPKLEKRPYTAEIKELQDDKDDSKFGNTVLDTAPTQSARSHTVPFMSKQDIVGKEATKETQKDNASQNPLIRKPSSEHKAIIETKSKTNSESVLKHDKPPHSETIVAGTDTELLIQTIEGKECQVTEGNAKTNGTEMCSNDNVAPAIDFDEPTRSPKIALNPSKSTLLAQNSPDTLKDKETSTSCIDTDQDVSIEESHVKMETSEQETPDAPARPRNPRNRIRPGQSSFFGTDKPVVAKEKPPVPSDTPAATDISPEKSNSHAKNQGSFMKTCLTTDEQKNTSTNAKSEGKLSSKTAESERVSNPTNRMHQKRRSIQLRGSVPGRPSLFTEVERPNFCQMRLDAVKSIGYDTRVRTFCEGIEELGESAAHCDYYATKMHNMVAGQKKDFPTEDRTTIEPCEQDYRRHLGNTAMPCITLKRVRLEAANDDDAAIFSFWGEDLDSGSIKPANQNTAGEAEAASSE</sequence>
<evidence type="ECO:0000313" key="2">
    <source>
        <dbReference type="EMBL" id="RUS83009.1"/>
    </source>
</evidence>
<gene>
    <name evidence="2" type="ORF">EGW08_009246</name>
</gene>
<protein>
    <submittedName>
        <fullName evidence="2">Uncharacterized protein</fullName>
    </submittedName>
</protein>
<dbReference type="AlphaFoldDB" id="A0A3S0ZUD4"/>
<feature type="compositionally biased region" description="Basic and acidic residues" evidence="1">
    <location>
        <begin position="321"/>
        <end position="334"/>
    </location>
</feature>
<feature type="compositionally biased region" description="Polar residues" evidence="1">
    <location>
        <begin position="195"/>
        <end position="207"/>
    </location>
</feature>
<feature type="compositionally biased region" description="Polar residues" evidence="1">
    <location>
        <begin position="58"/>
        <end position="73"/>
    </location>
</feature>
<reference evidence="2 3" key="1">
    <citation type="submission" date="2019-01" db="EMBL/GenBank/DDBJ databases">
        <title>A draft genome assembly of the solar-powered sea slug Elysia chlorotica.</title>
        <authorList>
            <person name="Cai H."/>
            <person name="Li Q."/>
            <person name="Fang X."/>
            <person name="Li J."/>
            <person name="Curtis N.E."/>
            <person name="Altenburger A."/>
            <person name="Shibata T."/>
            <person name="Feng M."/>
            <person name="Maeda T."/>
            <person name="Schwartz J.A."/>
            <person name="Shigenobu S."/>
            <person name="Lundholm N."/>
            <person name="Nishiyama T."/>
            <person name="Yang H."/>
            <person name="Hasebe M."/>
            <person name="Li S."/>
            <person name="Pierce S.K."/>
            <person name="Wang J."/>
        </authorList>
    </citation>
    <scope>NUCLEOTIDE SEQUENCE [LARGE SCALE GENOMIC DNA]</scope>
    <source>
        <strain evidence="2">EC2010</strain>
        <tissue evidence="2">Whole organism of an adult</tissue>
    </source>
</reference>
<evidence type="ECO:0000256" key="1">
    <source>
        <dbReference type="SAM" id="MobiDB-lite"/>
    </source>
</evidence>
<keyword evidence="3" id="KW-1185">Reference proteome</keyword>
<name>A0A3S0ZUD4_ELYCH</name>
<feature type="region of interest" description="Disordered" evidence="1">
    <location>
        <begin position="159"/>
        <end position="355"/>
    </location>
</feature>
<accession>A0A3S0ZUD4</accession>
<dbReference type="Proteomes" id="UP000271974">
    <property type="component" value="Unassembled WGS sequence"/>
</dbReference>
<feature type="region of interest" description="Disordered" evidence="1">
    <location>
        <begin position="473"/>
        <end position="496"/>
    </location>
</feature>
<dbReference type="OrthoDB" id="6125732at2759"/>
<organism evidence="2 3">
    <name type="scientific">Elysia chlorotica</name>
    <name type="common">Eastern emerald elysia</name>
    <name type="synonym">Sea slug</name>
    <dbReference type="NCBI Taxonomy" id="188477"/>
    <lineage>
        <taxon>Eukaryota</taxon>
        <taxon>Metazoa</taxon>
        <taxon>Spiralia</taxon>
        <taxon>Lophotrochozoa</taxon>
        <taxon>Mollusca</taxon>
        <taxon>Gastropoda</taxon>
        <taxon>Heterobranchia</taxon>
        <taxon>Euthyneura</taxon>
        <taxon>Panpulmonata</taxon>
        <taxon>Sacoglossa</taxon>
        <taxon>Placobranchoidea</taxon>
        <taxon>Plakobranchidae</taxon>
        <taxon>Elysia</taxon>
    </lineage>
</organism>
<comment type="caution">
    <text evidence="2">The sequence shown here is derived from an EMBL/GenBank/DDBJ whole genome shotgun (WGS) entry which is preliminary data.</text>
</comment>